<organism evidence="2 3">
    <name type="scientific">Gymnopus androsaceus JB14</name>
    <dbReference type="NCBI Taxonomy" id="1447944"/>
    <lineage>
        <taxon>Eukaryota</taxon>
        <taxon>Fungi</taxon>
        <taxon>Dikarya</taxon>
        <taxon>Basidiomycota</taxon>
        <taxon>Agaricomycotina</taxon>
        <taxon>Agaricomycetes</taxon>
        <taxon>Agaricomycetidae</taxon>
        <taxon>Agaricales</taxon>
        <taxon>Marasmiineae</taxon>
        <taxon>Omphalotaceae</taxon>
        <taxon>Gymnopus</taxon>
    </lineage>
</organism>
<dbReference type="Proteomes" id="UP000799118">
    <property type="component" value="Unassembled WGS sequence"/>
</dbReference>
<dbReference type="EMBL" id="ML769582">
    <property type="protein sequence ID" value="KAE9393017.1"/>
    <property type="molecule type" value="Genomic_DNA"/>
</dbReference>
<proteinExistence type="predicted"/>
<protein>
    <submittedName>
        <fullName evidence="2">Uncharacterized protein</fullName>
    </submittedName>
</protein>
<feature type="compositionally biased region" description="Polar residues" evidence="1">
    <location>
        <begin position="1"/>
        <end position="12"/>
    </location>
</feature>
<name>A0A6A4H765_9AGAR</name>
<reference evidence="2" key="1">
    <citation type="journal article" date="2019" name="Environ. Microbiol.">
        <title>Fungal ecological strategies reflected in gene transcription - a case study of two litter decomposers.</title>
        <authorList>
            <person name="Barbi F."/>
            <person name="Kohler A."/>
            <person name="Barry K."/>
            <person name="Baskaran P."/>
            <person name="Daum C."/>
            <person name="Fauchery L."/>
            <person name="Ihrmark K."/>
            <person name="Kuo A."/>
            <person name="LaButti K."/>
            <person name="Lipzen A."/>
            <person name="Morin E."/>
            <person name="Grigoriev I.V."/>
            <person name="Henrissat B."/>
            <person name="Lindahl B."/>
            <person name="Martin F."/>
        </authorList>
    </citation>
    <scope>NUCLEOTIDE SEQUENCE</scope>
    <source>
        <strain evidence="2">JB14</strain>
    </source>
</reference>
<accession>A0A6A4H765</accession>
<sequence length="51" mass="5763">MENFNRDQQQTRSVSSSPSSVGFMRAIEEIWGAASGTDYNSQPKSYGRTFR</sequence>
<evidence type="ECO:0000256" key="1">
    <source>
        <dbReference type="SAM" id="MobiDB-lite"/>
    </source>
</evidence>
<gene>
    <name evidence="2" type="ORF">BT96DRAFT_924316</name>
</gene>
<dbReference type="AlphaFoldDB" id="A0A6A4H765"/>
<feature type="region of interest" description="Disordered" evidence="1">
    <location>
        <begin position="1"/>
        <end position="20"/>
    </location>
</feature>
<keyword evidence="3" id="KW-1185">Reference proteome</keyword>
<evidence type="ECO:0000313" key="2">
    <source>
        <dbReference type="EMBL" id="KAE9393017.1"/>
    </source>
</evidence>
<evidence type="ECO:0000313" key="3">
    <source>
        <dbReference type="Proteomes" id="UP000799118"/>
    </source>
</evidence>